<keyword evidence="1" id="KW-0732">Signal</keyword>
<evidence type="ECO:0000313" key="2">
    <source>
        <dbReference type="EMBL" id="MDP9869074.1"/>
    </source>
</evidence>
<gene>
    <name evidence="2" type="ORF">J2S55_008340</name>
</gene>
<protein>
    <submittedName>
        <fullName evidence="2">Uncharacterized protein</fullName>
    </submittedName>
</protein>
<feature type="signal peptide" evidence="1">
    <location>
        <begin position="1"/>
        <end position="30"/>
    </location>
</feature>
<name>A0ABT9RK12_9ACTN</name>
<dbReference type="RefSeq" id="WP_306872564.1">
    <property type="nucleotide sequence ID" value="NZ_JAUSRB010000002.1"/>
</dbReference>
<sequence>MRRTLRVLAATVLAAGVVTVGSSVLSSASAGVNDCDYTFGQNSFSARCATNGPAYEFRAWVQCINGRRDGGWVTTNSGQWSIASCGPWWIDRLSYGVDVRPLS</sequence>
<evidence type="ECO:0000313" key="3">
    <source>
        <dbReference type="Proteomes" id="UP001230426"/>
    </source>
</evidence>
<proteinExistence type="predicted"/>
<organism evidence="2 3">
    <name type="scientific">Streptosporangium brasiliense</name>
    <dbReference type="NCBI Taxonomy" id="47480"/>
    <lineage>
        <taxon>Bacteria</taxon>
        <taxon>Bacillati</taxon>
        <taxon>Actinomycetota</taxon>
        <taxon>Actinomycetes</taxon>
        <taxon>Streptosporangiales</taxon>
        <taxon>Streptosporangiaceae</taxon>
        <taxon>Streptosporangium</taxon>
    </lineage>
</organism>
<comment type="caution">
    <text evidence="2">The sequence shown here is derived from an EMBL/GenBank/DDBJ whole genome shotgun (WGS) entry which is preliminary data.</text>
</comment>
<keyword evidence="3" id="KW-1185">Reference proteome</keyword>
<feature type="chain" id="PRO_5047532488" evidence="1">
    <location>
        <begin position="31"/>
        <end position="103"/>
    </location>
</feature>
<evidence type="ECO:0000256" key="1">
    <source>
        <dbReference type="SAM" id="SignalP"/>
    </source>
</evidence>
<reference evidence="2 3" key="1">
    <citation type="submission" date="2023-07" db="EMBL/GenBank/DDBJ databases">
        <title>Sequencing the genomes of 1000 actinobacteria strains.</title>
        <authorList>
            <person name="Klenk H.-P."/>
        </authorList>
    </citation>
    <scope>NUCLEOTIDE SEQUENCE [LARGE SCALE GENOMIC DNA]</scope>
    <source>
        <strain evidence="2 3">DSM 44109</strain>
    </source>
</reference>
<dbReference type="Proteomes" id="UP001230426">
    <property type="component" value="Unassembled WGS sequence"/>
</dbReference>
<accession>A0ABT9RK12</accession>
<dbReference type="EMBL" id="JAUSRB010000002">
    <property type="protein sequence ID" value="MDP9869074.1"/>
    <property type="molecule type" value="Genomic_DNA"/>
</dbReference>